<accession>A0A9X1RHP7</accession>
<evidence type="ECO:0000313" key="2">
    <source>
        <dbReference type="Proteomes" id="UP001139054"/>
    </source>
</evidence>
<organism evidence="1 2">
    <name type="scientific">Bradyrhizobium zhengyangense</name>
    <dbReference type="NCBI Taxonomy" id="2911009"/>
    <lineage>
        <taxon>Bacteria</taxon>
        <taxon>Pseudomonadati</taxon>
        <taxon>Pseudomonadota</taxon>
        <taxon>Alphaproteobacteria</taxon>
        <taxon>Hyphomicrobiales</taxon>
        <taxon>Nitrobacteraceae</taxon>
        <taxon>Bradyrhizobium</taxon>
    </lineage>
</organism>
<reference evidence="1" key="1">
    <citation type="submission" date="2022-01" db="EMBL/GenBank/DDBJ databases">
        <title>Genome sequnece data of strain Bradyrhizobium sp. nov.</title>
        <authorList>
            <person name="Zhang J."/>
        </authorList>
    </citation>
    <scope>NUCLEOTIDE SEQUENCE</scope>
    <source>
        <strain evidence="1">WYCCWR 13023</strain>
    </source>
</reference>
<dbReference type="RefSeq" id="WP_237891362.1">
    <property type="nucleotide sequence ID" value="NZ_JAKLTY010000020.1"/>
</dbReference>
<proteinExistence type="predicted"/>
<name>A0A9X1RHP7_9BRAD</name>
<gene>
    <name evidence="1" type="ORF">L6654_27895</name>
</gene>
<protein>
    <submittedName>
        <fullName evidence="1">Uncharacterized protein</fullName>
    </submittedName>
</protein>
<sequence length="68" mass="7441">MIKDDLPPEWSGVSGLRIVIPHGRPDVMLVEFKTLSGAVRLSMPKSIALRVGQSIVEEAEKLAPDPFD</sequence>
<dbReference type="EMBL" id="JAKLTY010000020">
    <property type="protein sequence ID" value="MCG2630460.1"/>
    <property type="molecule type" value="Genomic_DNA"/>
</dbReference>
<evidence type="ECO:0000313" key="1">
    <source>
        <dbReference type="EMBL" id="MCG2630460.1"/>
    </source>
</evidence>
<dbReference type="Proteomes" id="UP001139054">
    <property type="component" value="Unassembled WGS sequence"/>
</dbReference>
<dbReference type="AlphaFoldDB" id="A0A9X1RHP7"/>
<comment type="caution">
    <text evidence="1">The sequence shown here is derived from an EMBL/GenBank/DDBJ whole genome shotgun (WGS) entry which is preliminary data.</text>
</comment>